<dbReference type="EMBL" id="JAAALK010000082">
    <property type="protein sequence ID" value="KAG8088413.1"/>
    <property type="molecule type" value="Genomic_DNA"/>
</dbReference>
<reference evidence="1" key="1">
    <citation type="journal article" date="2021" name="bioRxiv">
        <title>Whole Genome Assembly and Annotation of Northern Wild Rice, Zizania palustris L., Supports a Whole Genome Duplication in the Zizania Genus.</title>
        <authorList>
            <person name="Haas M."/>
            <person name="Kono T."/>
            <person name="Macchietto M."/>
            <person name="Millas R."/>
            <person name="McGilp L."/>
            <person name="Shao M."/>
            <person name="Duquette J."/>
            <person name="Hirsch C.N."/>
            <person name="Kimball J."/>
        </authorList>
    </citation>
    <scope>NUCLEOTIDE SEQUENCE</scope>
    <source>
        <tissue evidence="1">Fresh leaf tissue</tissue>
    </source>
</reference>
<reference evidence="1" key="2">
    <citation type="submission" date="2021-02" db="EMBL/GenBank/DDBJ databases">
        <authorList>
            <person name="Kimball J.A."/>
            <person name="Haas M.W."/>
            <person name="Macchietto M."/>
            <person name="Kono T."/>
            <person name="Duquette J."/>
            <person name="Shao M."/>
        </authorList>
    </citation>
    <scope>NUCLEOTIDE SEQUENCE</scope>
    <source>
        <tissue evidence="1">Fresh leaf tissue</tissue>
    </source>
</reference>
<comment type="caution">
    <text evidence="1">The sequence shown here is derived from an EMBL/GenBank/DDBJ whole genome shotgun (WGS) entry which is preliminary data.</text>
</comment>
<name>A0A8J5WGK5_ZIZPA</name>
<dbReference type="Proteomes" id="UP000729402">
    <property type="component" value="Unassembled WGS sequence"/>
</dbReference>
<keyword evidence="2" id="KW-1185">Reference proteome</keyword>
<evidence type="ECO:0000313" key="1">
    <source>
        <dbReference type="EMBL" id="KAG8088413.1"/>
    </source>
</evidence>
<dbReference type="AlphaFoldDB" id="A0A8J5WGK5"/>
<sequence>MVSPQDGRCEDRVDALENSMVFDIRVGDVLEGTAPMLRKVDGTSDSASLGLDLIQKRGHSILLHGDPRLYSIQPRG</sequence>
<evidence type="ECO:0000313" key="2">
    <source>
        <dbReference type="Proteomes" id="UP000729402"/>
    </source>
</evidence>
<gene>
    <name evidence="1" type="ORF">GUJ93_ZPchr0010g10959</name>
</gene>
<protein>
    <submittedName>
        <fullName evidence="1">Uncharacterized protein</fullName>
    </submittedName>
</protein>
<accession>A0A8J5WGK5</accession>
<proteinExistence type="predicted"/>
<organism evidence="1 2">
    <name type="scientific">Zizania palustris</name>
    <name type="common">Northern wild rice</name>
    <dbReference type="NCBI Taxonomy" id="103762"/>
    <lineage>
        <taxon>Eukaryota</taxon>
        <taxon>Viridiplantae</taxon>
        <taxon>Streptophyta</taxon>
        <taxon>Embryophyta</taxon>
        <taxon>Tracheophyta</taxon>
        <taxon>Spermatophyta</taxon>
        <taxon>Magnoliopsida</taxon>
        <taxon>Liliopsida</taxon>
        <taxon>Poales</taxon>
        <taxon>Poaceae</taxon>
        <taxon>BOP clade</taxon>
        <taxon>Oryzoideae</taxon>
        <taxon>Oryzeae</taxon>
        <taxon>Zizaniinae</taxon>
        <taxon>Zizania</taxon>
    </lineage>
</organism>